<gene>
    <name evidence="2" type="ORF">HNQ40_000826</name>
</gene>
<accession>A0A7X0H4C7</accession>
<proteinExistence type="predicted"/>
<keyword evidence="1" id="KW-0812">Transmembrane</keyword>
<sequence length="99" mass="11097">MWTTDFLANQYFYYMLLIGGMALLPRARFTANRALALSAEEAEKIQPNAAQRVCVFIPGLCVFACIGMFRYALGAIVLLLFYIVIYVALIMLFKAGSSR</sequence>
<keyword evidence="3" id="KW-1185">Reference proteome</keyword>
<protein>
    <submittedName>
        <fullName evidence="2">Uncharacterized protein</fullName>
    </submittedName>
</protein>
<reference evidence="2 3" key="1">
    <citation type="submission" date="2020-08" db="EMBL/GenBank/DDBJ databases">
        <title>Genomic Encyclopedia of Type Strains, Phase IV (KMG-IV): sequencing the most valuable type-strain genomes for metagenomic binning, comparative biology and taxonomic classification.</title>
        <authorList>
            <person name="Goeker M."/>
        </authorList>
    </citation>
    <scope>NUCLEOTIDE SEQUENCE [LARGE SCALE GENOMIC DNA]</scope>
    <source>
        <strain evidence="2 3">DSM 103725</strain>
    </source>
</reference>
<feature type="transmembrane region" description="Helical" evidence="1">
    <location>
        <begin position="75"/>
        <end position="93"/>
    </location>
</feature>
<keyword evidence="1" id="KW-1133">Transmembrane helix</keyword>
<dbReference type="EMBL" id="JACHGY010000001">
    <property type="protein sequence ID" value="MBB6429020.1"/>
    <property type="molecule type" value="Genomic_DNA"/>
</dbReference>
<evidence type="ECO:0000313" key="2">
    <source>
        <dbReference type="EMBL" id="MBB6429020.1"/>
    </source>
</evidence>
<dbReference type="Proteomes" id="UP000541810">
    <property type="component" value="Unassembled WGS sequence"/>
</dbReference>
<dbReference type="RefSeq" id="WP_184676621.1">
    <property type="nucleotide sequence ID" value="NZ_JACHGY010000001.1"/>
</dbReference>
<evidence type="ECO:0000256" key="1">
    <source>
        <dbReference type="SAM" id="Phobius"/>
    </source>
</evidence>
<evidence type="ECO:0000313" key="3">
    <source>
        <dbReference type="Proteomes" id="UP000541810"/>
    </source>
</evidence>
<comment type="caution">
    <text evidence="2">The sequence shown here is derived from an EMBL/GenBank/DDBJ whole genome shotgun (WGS) entry which is preliminary data.</text>
</comment>
<keyword evidence="1" id="KW-0472">Membrane</keyword>
<feature type="transmembrane region" description="Helical" evidence="1">
    <location>
        <begin position="12"/>
        <end position="29"/>
    </location>
</feature>
<name>A0A7X0H4C7_9BACT</name>
<dbReference type="AlphaFoldDB" id="A0A7X0H4C7"/>
<organism evidence="2 3">
    <name type="scientific">Algisphaera agarilytica</name>
    <dbReference type="NCBI Taxonomy" id="1385975"/>
    <lineage>
        <taxon>Bacteria</taxon>
        <taxon>Pseudomonadati</taxon>
        <taxon>Planctomycetota</taxon>
        <taxon>Phycisphaerae</taxon>
        <taxon>Phycisphaerales</taxon>
        <taxon>Phycisphaeraceae</taxon>
        <taxon>Algisphaera</taxon>
    </lineage>
</organism>